<evidence type="ECO:0000313" key="2">
    <source>
        <dbReference type="EMBL" id="KJY60790.1"/>
    </source>
</evidence>
<keyword evidence="1" id="KW-0472">Membrane</keyword>
<dbReference type="InterPro" id="IPR010387">
    <property type="entry name" value="QueT"/>
</dbReference>
<keyword evidence="1" id="KW-1133">Transmembrane helix</keyword>
<feature type="transmembrane region" description="Helical" evidence="1">
    <location>
        <begin position="12"/>
        <end position="32"/>
    </location>
</feature>
<dbReference type="AlphaFoldDB" id="A0A0F4LQC5"/>
<gene>
    <name evidence="2" type="primary">queT</name>
    <name evidence="2" type="ORF">JG30_14800</name>
</gene>
<keyword evidence="1" id="KW-0812">Transmembrane</keyword>
<feature type="transmembrane region" description="Helical" evidence="1">
    <location>
        <begin position="53"/>
        <end position="70"/>
    </location>
</feature>
<evidence type="ECO:0000256" key="1">
    <source>
        <dbReference type="SAM" id="Phobius"/>
    </source>
</evidence>
<dbReference type="PIRSF" id="PIRSF031501">
    <property type="entry name" value="QueT"/>
    <property type="match status" value="1"/>
</dbReference>
<accession>A0A0F4LQC5</accession>
<dbReference type="Proteomes" id="UP000033558">
    <property type="component" value="Unassembled WGS sequence"/>
</dbReference>
<feature type="transmembrane region" description="Helical" evidence="1">
    <location>
        <begin position="76"/>
        <end position="93"/>
    </location>
</feature>
<dbReference type="Pfam" id="PF06177">
    <property type="entry name" value="QueT"/>
    <property type="match status" value="1"/>
</dbReference>
<proteinExistence type="predicted"/>
<name>A0A0F4LQC5_9LACO</name>
<evidence type="ECO:0000313" key="3">
    <source>
        <dbReference type="Proteomes" id="UP000033558"/>
    </source>
</evidence>
<dbReference type="OrthoDB" id="1706970at2"/>
<dbReference type="EMBL" id="JXJQ01000010">
    <property type="protein sequence ID" value="KJY60790.1"/>
    <property type="molecule type" value="Genomic_DNA"/>
</dbReference>
<keyword evidence="3" id="KW-1185">Reference proteome</keyword>
<sequence length="167" mass="18601">MKQKQLFQNWTLPAIVAALYVALSLLLAPLSFNAIQIRFAELFNHLAAFNKRYILAITLGCFITNLFSPLGMADLIFGTAGTLIGTSLTWYFGHRATHKLSKYCIATLSQLPGTFLVAWELNIVSHAPLLWTWFTVAVGEMLSMIIGAIIVNLLTTRIDFVHGRMNV</sequence>
<dbReference type="STRING" id="1218492.JG30_14800"/>
<comment type="caution">
    <text evidence="2">The sequence shown here is derived from an EMBL/GenBank/DDBJ whole genome shotgun (WGS) entry which is preliminary data.</text>
</comment>
<dbReference type="HOGENOM" id="CLU_104115_1_0_9"/>
<reference evidence="2 3" key="1">
    <citation type="submission" date="2015-01" db="EMBL/GenBank/DDBJ databases">
        <title>Comparative genomics of the lactic acid bacteria isolated from the honey bee gut.</title>
        <authorList>
            <person name="Ellegaard K.M."/>
            <person name="Tamarit D."/>
            <person name="Javelind E."/>
            <person name="Olofsson T."/>
            <person name="Andersson S.G."/>
            <person name="Vasquez A."/>
        </authorList>
    </citation>
    <scope>NUCLEOTIDE SEQUENCE [LARGE SCALE GENOMIC DNA]</scope>
    <source>
        <strain evidence="2 3">Bin4</strain>
    </source>
</reference>
<dbReference type="PANTHER" id="PTHR40044:SF1">
    <property type="entry name" value="INTEGRAL MEMBRANE PROTEIN"/>
    <property type="match status" value="1"/>
</dbReference>
<dbReference type="PANTHER" id="PTHR40044">
    <property type="entry name" value="INTEGRAL MEMBRANE PROTEIN-RELATED"/>
    <property type="match status" value="1"/>
</dbReference>
<protein>
    <submittedName>
        <fullName evidence="2">QueT transporter family protein</fullName>
    </submittedName>
</protein>
<dbReference type="RefSeq" id="WP_046317628.1">
    <property type="nucleotide sequence ID" value="NZ_JAMBJK010000002.1"/>
</dbReference>
<feature type="transmembrane region" description="Helical" evidence="1">
    <location>
        <begin position="100"/>
        <end position="119"/>
    </location>
</feature>
<feature type="transmembrane region" description="Helical" evidence="1">
    <location>
        <begin position="131"/>
        <end position="155"/>
    </location>
</feature>
<organism evidence="2 3">
    <name type="scientific">Bombilactobacillus mellifer</name>
    <dbReference type="NCBI Taxonomy" id="1218492"/>
    <lineage>
        <taxon>Bacteria</taxon>
        <taxon>Bacillati</taxon>
        <taxon>Bacillota</taxon>
        <taxon>Bacilli</taxon>
        <taxon>Lactobacillales</taxon>
        <taxon>Lactobacillaceae</taxon>
        <taxon>Bombilactobacillus</taxon>
    </lineage>
</organism>
<dbReference type="PATRIC" id="fig|1218492.5.peg.1534"/>